<accession>N0BMG4</accession>
<evidence type="ECO:0000313" key="3">
    <source>
        <dbReference type="Proteomes" id="UP000013307"/>
    </source>
</evidence>
<dbReference type="KEGG" id="ast:Asulf_01595"/>
<evidence type="ECO:0000313" key="1">
    <source>
        <dbReference type="EMBL" id="AGK61571.1"/>
    </source>
</evidence>
<proteinExistence type="predicted"/>
<gene>
    <name evidence="1" type="ORF">Asulf_01595</name>
    <name evidence="2" type="ORF">Asulf_01853</name>
</gene>
<name>N0BMG4_9EURY</name>
<evidence type="ECO:0000313" key="2">
    <source>
        <dbReference type="EMBL" id="AGK61821.1"/>
    </source>
</evidence>
<dbReference type="Proteomes" id="UP000013307">
    <property type="component" value="Chromosome"/>
</dbReference>
<reference evidence="2 3" key="1">
    <citation type="journal article" date="2013" name="Genome Announc.">
        <title>Complete Genome Sequence of the Thermophilic and Facultatively Chemolithoautotrophic Sulfate Reducer Archaeoglobus sulfaticallidus Strain PM70-1T.</title>
        <authorList>
            <person name="Stokke R."/>
            <person name="Hocking W.P."/>
            <person name="Steinsbu B.O."/>
            <person name="Steen I.H."/>
        </authorList>
    </citation>
    <scope>NUCLEOTIDE SEQUENCE [LARGE SCALE GENOMIC DNA]</scope>
    <source>
        <strain evidence="2">PM70-1</strain>
    </source>
</reference>
<dbReference type="AlphaFoldDB" id="N0BMG4"/>
<dbReference type="STRING" id="387631.Asulf_01595"/>
<organism evidence="2 3">
    <name type="scientific">Archaeoglobus sulfaticallidus PM70-1</name>
    <dbReference type="NCBI Taxonomy" id="387631"/>
    <lineage>
        <taxon>Archaea</taxon>
        <taxon>Methanobacteriati</taxon>
        <taxon>Methanobacteriota</taxon>
        <taxon>Archaeoglobi</taxon>
        <taxon>Archaeoglobales</taxon>
        <taxon>Archaeoglobaceae</taxon>
        <taxon>Archaeoglobus</taxon>
    </lineage>
</organism>
<keyword evidence="3" id="KW-1185">Reference proteome</keyword>
<dbReference type="HOGENOM" id="CLU_3362466_0_0_2"/>
<protein>
    <submittedName>
        <fullName evidence="2">Uncharacterized protein</fullName>
    </submittedName>
</protein>
<dbReference type="EMBL" id="CP005290">
    <property type="protein sequence ID" value="AGK61571.1"/>
    <property type="molecule type" value="Genomic_DNA"/>
</dbReference>
<sequence length="35" mass="4341">MNGYAKEEKAKKKRNKDTLRKRTFHEFEVYRLVLL</sequence>
<dbReference type="KEGG" id="ast:Asulf_01853"/>
<dbReference type="EMBL" id="CP005290">
    <property type="protein sequence ID" value="AGK61821.1"/>
    <property type="molecule type" value="Genomic_DNA"/>
</dbReference>